<keyword evidence="2 4" id="KW-0560">Oxidoreductase</keyword>
<dbReference type="Gene3D" id="3.40.50.720">
    <property type="entry name" value="NAD(P)-binding Rossmann-like Domain"/>
    <property type="match status" value="2"/>
</dbReference>
<dbReference type="CDD" id="cd12167">
    <property type="entry name" value="2-Hacid_dh_8"/>
    <property type="match status" value="1"/>
</dbReference>
<dbReference type="Proteomes" id="UP001596028">
    <property type="component" value="Unassembled WGS sequence"/>
</dbReference>
<accession>A0ABV9F9D1</accession>
<dbReference type="InterPro" id="IPR006140">
    <property type="entry name" value="D-isomer_DH_NAD-bd"/>
</dbReference>
<dbReference type="InterPro" id="IPR036291">
    <property type="entry name" value="NAD(P)-bd_dom_sf"/>
</dbReference>
<keyword evidence="8" id="KW-1185">Reference proteome</keyword>
<dbReference type="PANTHER" id="PTHR10996:SF178">
    <property type="entry name" value="2-HYDROXYACID DEHYDROGENASE YGL185C-RELATED"/>
    <property type="match status" value="1"/>
</dbReference>
<feature type="domain" description="D-isomer specific 2-hydroxyacid dehydrogenase NAD-binding" evidence="6">
    <location>
        <begin position="119"/>
        <end position="290"/>
    </location>
</feature>
<dbReference type="SUPFAM" id="SSF51735">
    <property type="entry name" value="NAD(P)-binding Rossmann-fold domains"/>
    <property type="match status" value="1"/>
</dbReference>
<evidence type="ECO:0000259" key="5">
    <source>
        <dbReference type="Pfam" id="PF00389"/>
    </source>
</evidence>
<dbReference type="InterPro" id="IPR050223">
    <property type="entry name" value="D-isomer_2-hydroxyacid_DH"/>
</dbReference>
<keyword evidence="3" id="KW-0520">NAD</keyword>
<reference evidence="8" key="1">
    <citation type="journal article" date="2019" name="Int. J. Syst. Evol. Microbiol.">
        <title>The Global Catalogue of Microorganisms (GCM) 10K type strain sequencing project: providing services to taxonomists for standard genome sequencing and annotation.</title>
        <authorList>
            <consortium name="The Broad Institute Genomics Platform"/>
            <consortium name="The Broad Institute Genome Sequencing Center for Infectious Disease"/>
            <person name="Wu L."/>
            <person name="Ma J."/>
        </authorList>
    </citation>
    <scope>NUCLEOTIDE SEQUENCE [LARGE SCALE GENOMIC DNA]</scope>
    <source>
        <strain evidence="8">CCUG 49571</strain>
    </source>
</reference>
<dbReference type="SUPFAM" id="SSF52283">
    <property type="entry name" value="Formate/glycerate dehydrogenase catalytic domain-like"/>
    <property type="match status" value="1"/>
</dbReference>
<comment type="caution">
    <text evidence="7">The sequence shown here is derived from an EMBL/GenBank/DDBJ whole genome shotgun (WGS) entry which is preliminary data.</text>
</comment>
<evidence type="ECO:0000313" key="8">
    <source>
        <dbReference type="Proteomes" id="UP001596028"/>
    </source>
</evidence>
<sequence>MKWNALILPPESMLETVCSAECRKLLEEHFHPVWNTASRDYTQDQLMERIGDADVVLTSWGSPILTEDHLREAKRLKMIGHAAGSLKGKVPDTVFQGRNIRLFSAAPRIALSVGEYCLAVLLNGLWRFPQLHGQVGSGIWRNGAFGRELRGQTVGIVSASATAKAFIRLLEPFQVQIRIYDPYLTRESAERLGAVQCGLEEIMRCPIISVHAPSIPETKNLLSAEYIRMIPDGAIFINSSRGAVLDEKALVEQLRTGRFFAALDVLEEEPPSPDHPLLGLDNVLLTPHVAGMTVEGCRTLMFEIVQDMIRASEGKPTRYEIGETAWSLMA</sequence>
<feature type="domain" description="D-isomer specific 2-hydroxyacid dehydrogenase catalytic" evidence="5">
    <location>
        <begin position="16"/>
        <end position="320"/>
    </location>
</feature>
<evidence type="ECO:0000313" key="7">
    <source>
        <dbReference type="EMBL" id="MFC4597346.1"/>
    </source>
</evidence>
<organism evidence="7 8">
    <name type="scientific">Cohnella hongkongensis</name>
    <dbReference type="NCBI Taxonomy" id="178337"/>
    <lineage>
        <taxon>Bacteria</taxon>
        <taxon>Bacillati</taxon>
        <taxon>Bacillota</taxon>
        <taxon>Bacilli</taxon>
        <taxon>Bacillales</taxon>
        <taxon>Paenibacillaceae</taxon>
        <taxon>Cohnella</taxon>
    </lineage>
</organism>
<evidence type="ECO:0000256" key="3">
    <source>
        <dbReference type="ARBA" id="ARBA00023027"/>
    </source>
</evidence>
<name>A0ABV9F9D1_9BACL</name>
<evidence type="ECO:0000256" key="2">
    <source>
        <dbReference type="ARBA" id="ARBA00023002"/>
    </source>
</evidence>
<dbReference type="Pfam" id="PF00389">
    <property type="entry name" value="2-Hacid_dh"/>
    <property type="match status" value="1"/>
</dbReference>
<dbReference type="EMBL" id="JBHSEP010000002">
    <property type="protein sequence ID" value="MFC4597346.1"/>
    <property type="molecule type" value="Genomic_DNA"/>
</dbReference>
<proteinExistence type="inferred from homology"/>
<gene>
    <name evidence="7" type="ORF">ACFO3S_03760</name>
</gene>
<evidence type="ECO:0000256" key="4">
    <source>
        <dbReference type="RuleBase" id="RU003719"/>
    </source>
</evidence>
<evidence type="ECO:0000256" key="1">
    <source>
        <dbReference type="ARBA" id="ARBA00005854"/>
    </source>
</evidence>
<comment type="similarity">
    <text evidence="1 4">Belongs to the D-isomer specific 2-hydroxyacid dehydrogenase family.</text>
</comment>
<dbReference type="PANTHER" id="PTHR10996">
    <property type="entry name" value="2-HYDROXYACID DEHYDROGENASE-RELATED"/>
    <property type="match status" value="1"/>
</dbReference>
<dbReference type="Pfam" id="PF02826">
    <property type="entry name" value="2-Hacid_dh_C"/>
    <property type="match status" value="1"/>
</dbReference>
<dbReference type="RefSeq" id="WP_378092428.1">
    <property type="nucleotide sequence ID" value="NZ_JBHSEP010000002.1"/>
</dbReference>
<protein>
    <submittedName>
        <fullName evidence="7">Hydroxyacid dehydrogenase</fullName>
    </submittedName>
</protein>
<dbReference type="InterPro" id="IPR006139">
    <property type="entry name" value="D-isomer_2_OHA_DH_cat_dom"/>
</dbReference>
<evidence type="ECO:0000259" key="6">
    <source>
        <dbReference type="Pfam" id="PF02826"/>
    </source>
</evidence>